<dbReference type="InterPro" id="IPR011697">
    <property type="entry name" value="Peptidase_C26"/>
</dbReference>
<dbReference type="InterPro" id="IPR044668">
    <property type="entry name" value="PuuD-like"/>
</dbReference>
<dbReference type="VEuPathDB" id="ToxoDB:BESB_016130"/>
<dbReference type="InterPro" id="IPR029062">
    <property type="entry name" value="Class_I_gatase-like"/>
</dbReference>
<accession>A0A2A9M2V3</accession>
<dbReference type="SUPFAM" id="SSF52317">
    <property type="entry name" value="Class I glutamine amidotransferase-like"/>
    <property type="match status" value="2"/>
</dbReference>
<gene>
    <name evidence="2" type="ORF">BESB_016130</name>
</gene>
<dbReference type="Gene3D" id="3.40.50.880">
    <property type="match status" value="2"/>
</dbReference>
<feature type="region of interest" description="Disordered" evidence="1">
    <location>
        <begin position="1"/>
        <end position="26"/>
    </location>
</feature>
<dbReference type="GO" id="GO:0016740">
    <property type="term" value="F:transferase activity"/>
    <property type="evidence" value="ECO:0007669"/>
    <property type="project" value="UniProtKB-KW"/>
</dbReference>
<comment type="caution">
    <text evidence="2">The sequence shown here is derived from an EMBL/GenBank/DDBJ whole genome shotgun (WGS) entry which is preliminary data.</text>
</comment>
<keyword evidence="2" id="KW-0808">Transferase</keyword>
<name>A0A2A9M2V3_BESBE</name>
<dbReference type="OrthoDB" id="1724632at2759"/>
<dbReference type="KEGG" id="bbes:BESB_016130"/>
<evidence type="ECO:0000313" key="3">
    <source>
        <dbReference type="Proteomes" id="UP000224006"/>
    </source>
</evidence>
<feature type="region of interest" description="Disordered" evidence="1">
    <location>
        <begin position="267"/>
        <end position="293"/>
    </location>
</feature>
<evidence type="ECO:0000256" key="1">
    <source>
        <dbReference type="SAM" id="MobiDB-lite"/>
    </source>
</evidence>
<proteinExistence type="predicted"/>
<dbReference type="EMBL" id="NWUJ01000011">
    <property type="protein sequence ID" value="PFH32295.1"/>
    <property type="molecule type" value="Genomic_DNA"/>
</dbReference>
<feature type="compositionally biased region" description="Polar residues" evidence="1">
    <location>
        <begin position="1"/>
        <end position="10"/>
    </location>
</feature>
<reference evidence="2 3" key="1">
    <citation type="submission" date="2017-09" db="EMBL/GenBank/DDBJ databases">
        <title>Genome sequencing of Besnoitia besnoiti strain Bb-Ger1.</title>
        <authorList>
            <person name="Schares G."/>
            <person name="Venepally P."/>
            <person name="Lorenzi H.A."/>
        </authorList>
    </citation>
    <scope>NUCLEOTIDE SEQUENCE [LARGE SCALE GENOMIC DNA]</scope>
    <source>
        <strain evidence="2 3">Bb-Ger1</strain>
    </source>
</reference>
<dbReference type="GO" id="GO:0016811">
    <property type="term" value="F:hydrolase activity, acting on carbon-nitrogen (but not peptide) bonds, in linear amides"/>
    <property type="evidence" value="ECO:0007669"/>
    <property type="project" value="InterPro"/>
</dbReference>
<keyword evidence="3" id="KW-1185">Reference proteome</keyword>
<protein>
    <submittedName>
        <fullName evidence="2">Putative glutamine amidotransferase-related</fullName>
    </submittedName>
</protein>
<dbReference type="AlphaFoldDB" id="A0A2A9M2V3"/>
<dbReference type="STRING" id="94643.A0A2A9M2V3"/>
<dbReference type="PANTHER" id="PTHR43235:SF1">
    <property type="entry name" value="GLUTAMINE AMIDOTRANSFERASE PB2B2.05-RELATED"/>
    <property type="match status" value="1"/>
</dbReference>
<evidence type="ECO:0000313" key="2">
    <source>
        <dbReference type="EMBL" id="PFH32295.1"/>
    </source>
</evidence>
<dbReference type="GeneID" id="40306674"/>
<organism evidence="2 3">
    <name type="scientific">Besnoitia besnoiti</name>
    <name type="common">Apicomplexan protozoan</name>
    <dbReference type="NCBI Taxonomy" id="94643"/>
    <lineage>
        <taxon>Eukaryota</taxon>
        <taxon>Sar</taxon>
        <taxon>Alveolata</taxon>
        <taxon>Apicomplexa</taxon>
        <taxon>Conoidasida</taxon>
        <taxon>Coccidia</taxon>
        <taxon>Eucoccidiorida</taxon>
        <taxon>Eimeriorina</taxon>
        <taxon>Sarcocystidae</taxon>
        <taxon>Besnoitia</taxon>
    </lineage>
</organism>
<keyword evidence="2" id="KW-0315">Glutamine amidotransferase</keyword>
<dbReference type="RefSeq" id="XP_029216304.1">
    <property type="nucleotide sequence ID" value="XM_029360328.1"/>
</dbReference>
<dbReference type="Pfam" id="PF07722">
    <property type="entry name" value="Peptidase_C26"/>
    <property type="match status" value="2"/>
</dbReference>
<dbReference type="GO" id="GO:0005829">
    <property type="term" value="C:cytosol"/>
    <property type="evidence" value="ECO:0007669"/>
    <property type="project" value="TreeGrafter"/>
</dbReference>
<dbReference type="PANTHER" id="PTHR43235">
    <property type="entry name" value="GLUTAMINE AMIDOTRANSFERASE PB2B2.05-RELATED"/>
    <property type="match status" value="1"/>
</dbReference>
<dbReference type="Proteomes" id="UP000224006">
    <property type="component" value="Chromosome X"/>
</dbReference>
<sequence length="431" mass="47238">MMSGSGSNAQVPRREATTDAVGTSKPLKPPLFVCGEPLSDREAASSPEDLVRVLVVTRRWLRKGRLTEYVSQLHLEMLQSQHAVPVMVPRTPWTRAMLEGFMPMHGLLLVEGEDIGPSLDPYRGTASVDQVQRLEVQSMHPGEVTSDEERDAIEVELLQRCHANGVPILGICRGCQLINVFRGGSLFYDIGLQVGKGVQHINYSNYDQHRHGLWVNSVSPLGGLFREEYEKARSTGALLSAEDVRLRKLDSDGFIVSGSGGPAVVSGQRDGVTRGGVVNESDTTNRGGDDSTGVLAERRENLNCFGPQSGNDFFQVQVNSYHHQGVRDLGKGLIPVAFSEDGLIEAYCDASMMVDENGSAATGGAEQRAIDYGHDRRPCKHFVLGLQFHPERMADDYAGCRRIFEAFVTACRRYKRACSSSETLSVSRAKV</sequence>